<dbReference type="Proteomes" id="UP000192505">
    <property type="component" value="Unassembled WGS sequence"/>
</dbReference>
<sequence>MDIRREATLQRQIEKVKRDLAALGDLRPGSLSTQYNVCGSPGCKCKADPPVKHGPYYQVSYTRKGKSSTKFVKKEDLATVRKQLKNYERLKLLMEKWIDLAMELSILRLAKKQSA</sequence>
<dbReference type="AlphaFoldDB" id="A0A1W9KP25"/>
<protein>
    <recommendedName>
        <fullName evidence="1">DUF6788 domain-containing protein</fullName>
    </recommendedName>
</protein>
<proteinExistence type="predicted"/>
<feature type="domain" description="DUF6788" evidence="1">
    <location>
        <begin position="8"/>
        <end position="82"/>
    </location>
</feature>
<evidence type="ECO:0000313" key="3">
    <source>
        <dbReference type="Proteomes" id="UP000192505"/>
    </source>
</evidence>
<dbReference type="Pfam" id="PF20586">
    <property type="entry name" value="DUF6788"/>
    <property type="match status" value="1"/>
</dbReference>
<organism evidence="2 3">
    <name type="scientific">Rhodoferax ferrireducens</name>
    <dbReference type="NCBI Taxonomy" id="192843"/>
    <lineage>
        <taxon>Bacteria</taxon>
        <taxon>Pseudomonadati</taxon>
        <taxon>Pseudomonadota</taxon>
        <taxon>Betaproteobacteria</taxon>
        <taxon>Burkholderiales</taxon>
        <taxon>Comamonadaceae</taxon>
        <taxon>Rhodoferax</taxon>
    </lineage>
</organism>
<reference evidence="2 3" key="1">
    <citation type="submission" date="2017-01" db="EMBL/GenBank/DDBJ databases">
        <title>Novel large sulfur bacteria in the metagenomes of groundwater-fed chemosynthetic microbial mats in the Lake Huron basin.</title>
        <authorList>
            <person name="Sharrar A.M."/>
            <person name="Flood B.E."/>
            <person name="Bailey J.V."/>
            <person name="Jones D.S."/>
            <person name="Biddanda B."/>
            <person name="Ruberg S.A."/>
            <person name="Marcus D.N."/>
            <person name="Dick G.J."/>
        </authorList>
    </citation>
    <scope>NUCLEOTIDE SEQUENCE [LARGE SCALE GENOMIC DNA]</scope>
    <source>
        <strain evidence="2">A7</strain>
    </source>
</reference>
<evidence type="ECO:0000259" key="1">
    <source>
        <dbReference type="Pfam" id="PF20586"/>
    </source>
</evidence>
<name>A0A1W9KP25_9BURK</name>
<comment type="caution">
    <text evidence="2">The sequence shown here is derived from an EMBL/GenBank/DDBJ whole genome shotgun (WGS) entry which is preliminary data.</text>
</comment>
<accession>A0A1W9KP25</accession>
<gene>
    <name evidence="2" type="ORF">BWK72_19750</name>
</gene>
<evidence type="ECO:0000313" key="2">
    <source>
        <dbReference type="EMBL" id="OQW85916.1"/>
    </source>
</evidence>
<dbReference type="InterPro" id="IPR046738">
    <property type="entry name" value="DUF6788"/>
</dbReference>
<dbReference type="EMBL" id="MTEI01000029">
    <property type="protein sequence ID" value="OQW85916.1"/>
    <property type="molecule type" value="Genomic_DNA"/>
</dbReference>